<dbReference type="AlphaFoldDB" id="A0A7X0MY19"/>
<evidence type="ECO:0000256" key="2">
    <source>
        <dbReference type="SAM" id="Phobius"/>
    </source>
</evidence>
<dbReference type="PANTHER" id="PTHR32089">
    <property type="entry name" value="METHYL-ACCEPTING CHEMOTAXIS PROTEIN MCPB"/>
    <property type="match status" value="1"/>
</dbReference>
<keyword evidence="2" id="KW-1133">Transmembrane helix</keyword>
<keyword evidence="5" id="KW-1185">Reference proteome</keyword>
<dbReference type="EMBL" id="JACHHT010000005">
    <property type="protein sequence ID" value="MBB6523800.1"/>
    <property type="molecule type" value="Genomic_DNA"/>
</dbReference>
<keyword evidence="1" id="KW-0175">Coiled coil</keyword>
<dbReference type="InterPro" id="IPR029016">
    <property type="entry name" value="GAF-like_dom_sf"/>
</dbReference>
<dbReference type="Pfam" id="PF00672">
    <property type="entry name" value="HAMP"/>
    <property type="match status" value="1"/>
</dbReference>
<evidence type="ECO:0000313" key="5">
    <source>
        <dbReference type="Proteomes" id="UP000528457"/>
    </source>
</evidence>
<dbReference type="InParanoid" id="A0A7X0MY19"/>
<dbReference type="SUPFAM" id="SSF158472">
    <property type="entry name" value="HAMP domain-like"/>
    <property type="match status" value="1"/>
</dbReference>
<keyword evidence="2" id="KW-0472">Membrane</keyword>
<accession>A0A7X0MY19</accession>
<keyword evidence="2" id="KW-0812">Transmembrane</keyword>
<feature type="domain" description="HAMP" evidence="3">
    <location>
        <begin position="207"/>
        <end position="259"/>
    </location>
</feature>
<comment type="caution">
    <text evidence="4">The sequence shown here is derived from an EMBL/GenBank/DDBJ whole genome shotgun (WGS) entry which is preliminary data.</text>
</comment>
<dbReference type="GO" id="GO:0016020">
    <property type="term" value="C:membrane"/>
    <property type="evidence" value="ECO:0007669"/>
    <property type="project" value="InterPro"/>
</dbReference>
<evidence type="ECO:0000259" key="3">
    <source>
        <dbReference type="PROSITE" id="PS50885"/>
    </source>
</evidence>
<dbReference type="InterPro" id="IPR003660">
    <property type="entry name" value="HAMP_dom"/>
</dbReference>
<dbReference type="GO" id="GO:0007165">
    <property type="term" value="P:signal transduction"/>
    <property type="evidence" value="ECO:0007669"/>
    <property type="project" value="InterPro"/>
</dbReference>
<proteinExistence type="predicted"/>
<name>A0A7X0MY19_9GAMM</name>
<evidence type="ECO:0000256" key="1">
    <source>
        <dbReference type="SAM" id="Coils"/>
    </source>
</evidence>
<protein>
    <submittedName>
        <fullName evidence="4">HAMP domain-containing protein</fullName>
    </submittedName>
</protein>
<organism evidence="4 5">
    <name type="scientific">Pseudoteredinibacter isoporae</name>
    <dbReference type="NCBI Taxonomy" id="570281"/>
    <lineage>
        <taxon>Bacteria</taxon>
        <taxon>Pseudomonadati</taxon>
        <taxon>Pseudomonadota</taxon>
        <taxon>Gammaproteobacteria</taxon>
        <taxon>Cellvibrionales</taxon>
        <taxon>Cellvibrionaceae</taxon>
        <taxon>Pseudoteredinibacter</taxon>
    </lineage>
</organism>
<dbReference type="Proteomes" id="UP000528457">
    <property type="component" value="Unassembled WGS sequence"/>
</dbReference>
<dbReference type="SMART" id="SM00304">
    <property type="entry name" value="HAMP"/>
    <property type="match status" value="1"/>
</dbReference>
<feature type="transmembrane region" description="Helical" evidence="2">
    <location>
        <begin position="186"/>
        <end position="207"/>
    </location>
</feature>
<dbReference type="RefSeq" id="WP_166843538.1">
    <property type="nucleotide sequence ID" value="NZ_JAAONY010000005.1"/>
</dbReference>
<dbReference type="SUPFAM" id="SSF55781">
    <property type="entry name" value="GAF domain-like"/>
    <property type="match status" value="1"/>
</dbReference>
<dbReference type="CDD" id="cd06225">
    <property type="entry name" value="HAMP"/>
    <property type="match status" value="1"/>
</dbReference>
<dbReference type="Gene3D" id="6.10.340.10">
    <property type="match status" value="1"/>
</dbReference>
<dbReference type="Gene3D" id="3.30.450.40">
    <property type="match status" value="1"/>
</dbReference>
<dbReference type="PANTHER" id="PTHR32089:SF112">
    <property type="entry name" value="LYSOZYME-LIKE PROTEIN-RELATED"/>
    <property type="match status" value="1"/>
</dbReference>
<evidence type="ECO:0000313" key="4">
    <source>
        <dbReference type="EMBL" id="MBB6523800.1"/>
    </source>
</evidence>
<feature type="coiled-coil region" evidence="1">
    <location>
        <begin position="35"/>
        <end position="105"/>
    </location>
</feature>
<dbReference type="PROSITE" id="PS50885">
    <property type="entry name" value="HAMP"/>
    <property type="match status" value="1"/>
</dbReference>
<gene>
    <name evidence="4" type="ORF">HNR48_004115</name>
</gene>
<sequence length="419" mass="46971">MKLGTKATLFGLLLILIALVNLIFHNQTARLEQQSTLMLASAESLERDIQNLQEKARAYGANAPRDYQSYYRDVALYHKEFQQTIAALENDNSNIARNLEDLNGGSALLQLSAQNIDTSYRQWNERFSNFLNSYHEAIGEDLNEPRLEWAAQRIREQGESLEALAGTLLKNADEYNQLRQSNQQKFALALALAVIAVSLMFTVWFFISVIKPVKRLAETTNKVAEGNFGLQLSARGSDEVAEVTGAFNSLSVRIDLILKLLDQLEEGAGEQQAVDAVMDICGEYFNVDWVGMILLEKDKNLRLNAASPASSLKRWFAKSAVAEEGNLAEFICQHIVEKRLWLESDIDSFSLQIRDSRLMRELMRNTHAHSVLGIPLGDVGKRRGMLLLASKNQDLLDGKRGELLMKLTPLISQRTLGVA</sequence>
<reference evidence="4 5" key="1">
    <citation type="submission" date="2020-08" db="EMBL/GenBank/DDBJ databases">
        <title>Genomic Encyclopedia of Type Strains, Phase IV (KMG-IV): sequencing the most valuable type-strain genomes for metagenomic binning, comparative biology and taxonomic classification.</title>
        <authorList>
            <person name="Goeker M."/>
        </authorList>
    </citation>
    <scope>NUCLEOTIDE SEQUENCE [LARGE SCALE GENOMIC DNA]</scope>
    <source>
        <strain evidence="4 5">DSM 22368</strain>
    </source>
</reference>